<sequence>MAVYHGKDAKIDFSGSLIAATIAWSLSPISDVAESTVMGDSWQDFEAGYTDFTVSVDGNARTTRATITQLGSEATLKLYLDSTNYFSANVICTGITEVASKDDIGKITYTLCMVKENNYGRSQLPWKVQSCLLET</sequence>
<accession>A0A0F9DI72</accession>
<evidence type="ECO:0000313" key="1">
    <source>
        <dbReference type="EMBL" id="KKL61388.1"/>
    </source>
</evidence>
<gene>
    <name evidence="1" type="ORF">LCGC14_2195810</name>
</gene>
<dbReference type="EMBL" id="LAZR01028836">
    <property type="protein sequence ID" value="KKL61388.1"/>
    <property type="molecule type" value="Genomic_DNA"/>
</dbReference>
<name>A0A0F9DI72_9ZZZZ</name>
<organism evidence="1">
    <name type="scientific">marine sediment metagenome</name>
    <dbReference type="NCBI Taxonomy" id="412755"/>
    <lineage>
        <taxon>unclassified sequences</taxon>
        <taxon>metagenomes</taxon>
        <taxon>ecological metagenomes</taxon>
    </lineage>
</organism>
<dbReference type="AlphaFoldDB" id="A0A0F9DI72"/>
<protein>
    <submittedName>
        <fullName evidence="1">Uncharacterized protein</fullName>
    </submittedName>
</protein>
<comment type="caution">
    <text evidence="1">The sequence shown here is derived from an EMBL/GenBank/DDBJ whole genome shotgun (WGS) entry which is preliminary data.</text>
</comment>
<reference evidence="1" key="1">
    <citation type="journal article" date="2015" name="Nature">
        <title>Complex archaea that bridge the gap between prokaryotes and eukaryotes.</title>
        <authorList>
            <person name="Spang A."/>
            <person name="Saw J.H."/>
            <person name="Jorgensen S.L."/>
            <person name="Zaremba-Niedzwiedzka K."/>
            <person name="Martijn J."/>
            <person name="Lind A.E."/>
            <person name="van Eijk R."/>
            <person name="Schleper C."/>
            <person name="Guy L."/>
            <person name="Ettema T.J."/>
        </authorList>
    </citation>
    <scope>NUCLEOTIDE SEQUENCE</scope>
</reference>
<proteinExistence type="predicted"/>